<dbReference type="InterPro" id="IPR001789">
    <property type="entry name" value="Sig_transdc_resp-reg_receiver"/>
</dbReference>
<feature type="domain" description="Response regulatory" evidence="4">
    <location>
        <begin position="6"/>
        <end position="128"/>
    </location>
</feature>
<dbReference type="GO" id="GO:0000160">
    <property type="term" value="P:phosphorelay signal transduction system"/>
    <property type="evidence" value="ECO:0007669"/>
    <property type="project" value="UniProtKB-KW"/>
</dbReference>
<proteinExistence type="predicted"/>
<protein>
    <submittedName>
        <fullName evidence="5">Response regulator</fullName>
    </submittedName>
</protein>
<keyword evidence="1 3" id="KW-0597">Phosphoprotein</keyword>
<dbReference type="PANTHER" id="PTHR44591:SF14">
    <property type="entry name" value="PROTEIN PILG"/>
    <property type="match status" value="1"/>
</dbReference>
<keyword evidence="2" id="KW-0902">Two-component regulatory system</keyword>
<evidence type="ECO:0000256" key="3">
    <source>
        <dbReference type="PROSITE-ProRule" id="PRU00169"/>
    </source>
</evidence>
<sequence>MRPPFLILLVDDDALLVDILHRASRETFPEASFIQVYSNSEAITYINQLDGYGPKLVLLDIDLGSSINGFDFLAFLQAHAEGHFLPVVMLTAIQLPSSIVAAYSTGASSFTVKPFSFIDWKTYLGILRQYWFLAATIPPIRFYKREL</sequence>
<name>A0A6P1W278_9BACT</name>
<dbReference type="EMBL" id="CP045997">
    <property type="protein sequence ID" value="QHV98688.1"/>
    <property type="molecule type" value="Genomic_DNA"/>
</dbReference>
<evidence type="ECO:0000259" key="4">
    <source>
        <dbReference type="PROSITE" id="PS50110"/>
    </source>
</evidence>
<dbReference type="SMART" id="SM00448">
    <property type="entry name" value="REC"/>
    <property type="match status" value="1"/>
</dbReference>
<reference evidence="5 6" key="1">
    <citation type="submission" date="2019-11" db="EMBL/GenBank/DDBJ databases">
        <title>Spirosoma endbachense sp. nov., isolated from a natural salt meadow.</title>
        <authorList>
            <person name="Rojas J."/>
            <person name="Ambika Manirajan B."/>
            <person name="Ratering S."/>
            <person name="Suarez C."/>
            <person name="Geissler-Plaum R."/>
            <person name="Schnell S."/>
        </authorList>
    </citation>
    <scope>NUCLEOTIDE SEQUENCE [LARGE SCALE GENOMIC DNA]</scope>
    <source>
        <strain evidence="5 6">I-24</strain>
    </source>
</reference>
<dbReference type="Gene3D" id="3.40.50.2300">
    <property type="match status" value="1"/>
</dbReference>
<dbReference type="Pfam" id="PF00072">
    <property type="entry name" value="Response_reg"/>
    <property type="match status" value="1"/>
</dbReference>
<gene>
    <name evidence="5" type="ORF">GJR95_28405</name>
</gene>
<organism evidence="5 6">
    <name type="scientific">Spirosoma endbachense</name>
    <dbReference type="NCBI Taxonomy" id="2666025"/>
    <lineage>
        <taxon>Bacteria</taxon>
        <taxon>Pseudomonadati</taxon>
        <taxon>Bacteroidota</taxon>
        <taxon>Cytophagia</taxon>
        <taxon>Cytophagales</taxon>
        <taxon>Cytophagaceae</taxon>
        <taxon>Spirosoma</taxon>
    </lineage>
</organism>
<dbReference type="Proteomes" id="UP000464577">
    <property type="component" value="Chromosome"/>
</dbReference>
<evidence type="ECO:0000256" key="1">
    <source>
        <dbReference type="ARBA" id="ARBA00022553"/>
    </source>
</evidence>
<evidence type="ECO:0000313" key="6">
    <source>
        <dbReference type="Proteomes" id="UP000464577"/>
    </source>
</evidence>
<dbReference type="RefSeq" id="WP_162389097.1">
    <property type="nucleotide sequence ID" value="NZ_CP045997.1"/>
</dbReference>
<keyword evidence="6" id="KW-1185">Reference proteome</keyword>
<dbReference type="InterPro" id="IPR011006">
    <property type="entry name" value="CheY-like_superfamily"/>
</dbReference>
<dbReference type="PROSITE" id="PS50110">
    <property type="entry name" value="RESPONSE_REGULATORY"/>
    <property type="match status" value="1"/>
</dbReference>
<dbReference type="SUPFAM" id="SSF52172">
    <property type="entry name" value="CheY-like"/>
    <property type="match status" value="1"/>
</dbReference>
<dbReference type="AlphaFoldDB" id="A0A6P1W278"/>
<feature type="modified residue" description="4-aspartylphosphate" evidence="3">
    <location>
        <position position="60"/>
    </location>
</feature>
<dbReference type="PANTHER" id="PTHR44591">
    <property type="entry name" value="STRESS RESPONSE REGULATOR PROTEIN 1"/>
    <property type="match status" value="1"/>
</dbReference>
<evidence type="ECO:0000313" key="5">
    <source>
        <dbReference type="EMBL" id="QHV98688.1"/>
    </source>
</evidence>
<dbReference type="InterPro" id="IPR050595">
    <property type="entry name" value="Bact_response_regulator"/>
</dbReference>
<accession>A0A6P1W278</accession>
<evidence type="ECO:0000256" key="2">
    <source>
        <dbReference type="ARBA" id="ARBA00023012"/>
    </source>
</evidence>
<dbReference type="KEGG" id="senf:GJR95_28405"/>